<sequence length="197" mass="21439">MVGPLSSSDTWNAEGAAILVGQALGADPVHDSVGKARGELQHVLHGETVHVEDDDSAADLCLRLQHGGFQEQHAPLEHLLIVPNLRIHYNNTQERTRSHSPSLRNSPTKLVACGENSENILDKDVGLLAGDEAVVVLRVFQFETVVTLDLKDGDDTSAGVAYCQAADFKYRIYEGTFRVELAGSQEPDEPGLTIHRH</sequence>
<dbReference type="AlphaFoldDB" id="A0A835G849"/>
<name>A0A835G849_SPOEX</name>
<comment type="caution">
    <text evidence="1">The sequence shown here is derived from an EMBL/GenBank/DDBJ whole genome shotgun (WGS) entry which is preliminary data.</text>
</comment>
<keyword evidence="2" id="KW-1185">Reference proteome</keyword>
<evidence type="ECO:0000313" key="2">
    <source>
        <dbReference type="Proteomes" id="UP000648187"/>
    </source>
</evidence>
<organism evidence="1 2">
    <name type="scientific">Spodoptera exigua</name>
    <name type="common">Beet armyworm</name>
    <name type="synonym">Noctua fulgens</name>
    <dbReference type="NCBI Taxonomy" id="7107"/>
    <lineage>
        <taxon>Eukaryota</taxon>
        <taxon>Metazoa</taxon>
        <taxon>Ecdysozoa</taxon>
        <taxon>Arthropoda</taxon>
        <taxon>Hexapoda</taxon>
        <taxon>Insecta</taxon>
        <taxon>Pterygota</taxon>
        <taxon>Neoptera</taxon>
        <taxon>Endopterygota</taxon>
        <taxon>Lepidoptera</taxon>
        <taxon>Glossata</taxon>
        <taxon>Ditrysia</taxon>
        <taxon>Noctuoidea</taxon>
        <taxon>Noctuidae</taxon>
        <taxon>Amphipyrinae</taxon>
        <taxon>Spodoptera</taxon>
    </lineage>
</organism>
<reference evidence="1" key="1">
    <citation type="submission" date="2020-08" db="EMBL/GenBank/DDBJ databases">
        <title>Spodoptera exigua strain:BAW_Kor-Di-RS1 Genome sequencing and assembly.</title>
        <authorList>
            <person name="Kim J."/>
            <person name="Nam H.Y."/>
            <person name="Kwon M."/>
            <person name="Choi J.H."/>
            <person name="Cho S.R."/>
            <person name="Kim G.-H."/>
        </authorList>
    </citation>
    <scope>NUCLEOTIDE SEQUENCE</scope>
    <source>
        <strain evidence="1">BAW_Kor-Di-RS1</strain>
        <tissue evidence="1">Whole-body</tissue>
    </source>
</reference>
<evidence type="ECO:0000313" key="1">
    <source>
        <dbReference type="EMBL" id="KAF9409390.1"/>
    </source>
</evidence>
<accession>A0A835G849</accession>
<proteinExistence type="predicted"/>
<dbReference type="EMBL" id="JACKWZ010000321">
    <property type="protein sequence ID" value="KAF9409390.1"/>
    <property type="molecule type" value="Genomic_DNA"/>
</dbReference>
<gene>
    <name evidence="1" type="ORF">HW555_011214</name>
</gene>
<dbReference type="Proteomes" id="UP000648187">
    <property type="component" value="Unassembled WGS sequence"/>
</dbReference>
<protein>
    <submittedName>
        <fullName evidence="1">Uncharacterized protein</fullName>
    </submittedName>
</protein>